<dbReference type="Pfam" id="PF01565">
    <property type="entry name" value="FAD_binding_4"/>
    <property type="match status" value="1"/>
</dbReference>
<protein>
    <recommendedName>
        <fullName evidence="6">FAD-binding PCMH-type domain-containing protein</fullName>
    </recommendedName>
</protein>
<evidence type="ECO:0000256" key="2">
    <source>
        <dbReference type="ARBA" id="ARBA00005466"/>
    </source>
</evidence>
<comment type="cofactor">
    <cofactor evidence="1">
        <name>FAD</name>
        <dbReference type="ChEBI" id="CHEBI:57692"/>
    </cofactor>
</comment>
<evidence type="ECO:0000313" key="7">
    <source>
        <dbReference type="EMBL" id="CAG5158216.1"/>
    </source>
</evidence>
<keyword evidence="4" id="KW-0274">FAD</keyword>
<dbReference type="InterPro" id="IPR016169">
    <property type="entry name" value="FAD-bd_PCMH_sub2"/>
</dbReference>
<dbReference type="AlphaFoldDB" id="A0A8J2I6X7"/>
<dbReference type="EMBL" id="CAJRGZ010000018">
    <property type="protein sequence ID" value="CAG5158216.1"/>
    <property type="molecule type" value="Genomic_DNA"/>
</dbReference>
<feature type="domain" description="FAD-binding PCMH-type" evidence="6">
    <location>
        <begin position="70"/>
        <end position="248"/>
    </location>
</feature>
<evidence type="ECO:0000256" key="4">
    <source>
        <dbReference type="ARBA" id="ARBA00022827"/>
    </source>
</evidence>
<dbReference type="InterPro" id="IPR016166">
    <property type="entry name" value="FAD-bd_PCMH"/>
</dbReference>
<reference evidence="7" key="1">
    <citation type="submission" date="2021-05" db="EMBL/GenBank/DDBJ databases">
        <authorList>
            <person name="Stam R."/>
        </authorList>
    </citation>
    <scope>NUCLEOTIDE SEQUENCE</scope>
    <source>
        <strain evidence="7">CS162</strain>
    </source>
</reference>
<dbReference type="InterPro" id="IPR050416">
    <property type="entry name" value="FAD-linked_Oxidoreductase"/>
</dbReference>
<proteinExistence type="inferred from homology"/>
<dbReference type="InterPro" id="IPR006094">
    <property type="entry name" value="Oxid_FAD_bind_N"/>
</dbReference>
<accession>A0A8J2I6X7</accession>
<evidence type="ECO:0000256" key="5">
    <source>
        <dbReference type="ARBA" id="ARBA00023002"/>
    </source>
</evidence>
<dbReference type="InterPro" id="IPR036318">
    <property type="entry name" value="FAD-bd_PCMH-like_sf"/>
</dbReference>
<dbReference type="GO" id="GO:0071949">
    <property type="term" value="F:FAD binding"/>
    <property type="evidence" value="ECO:0007669"/>
    <property type="project" value="InterPro"/>
</dbReference>
<evidence type="ECO:0000259" key="6">
    <source>
        <dbReference type="PROSITE" id="PS51387"/>
    </source>
</evidence>
<evidence type="ECO:0000256" key="1">
    <source>
        <dbReference type="ARBA" id="ARBA00001974"/>
    </source>
</evidence>
<dbReference type="OrthoDB" id="415825at2759"/>
<name>A0A8J2I6X7_9PLEO</name>
<evidence type="ECO:0000313" key="8">
    <source>
        <dbReference type="Proteomes" id="UP000676310"/>
    </source>
</evidence>
<dbReference type="GeneID" id="67016777"/>
<keyword evidence="8" id="KW-1185">Reference proteome</keyword>
<evidence type="ECO:0000256" key="3">
    <source>
        <dbReference type="ARBA" id="ARBA00022630"/>
    </source>
</evidence>
<comment type="similarity">
    <text evidence="2">Belongs to the oxygen-dependent FAD-linked oxidoreductase family.</text>
</comment>
<keyword evidence="3" id="KW-0285">Flavoprotein</keyword>
<dbReference type="PANTHER" id="PTHR42973:SF39">
    <property type="entry name" value="FAD-BINDING PCMH-TYPE DOMAIN-CONTAINING PROTEIN"/>
    <property type="match status" value="1"/>
</dbReference>
<dbReference type="Proteomes" id="UP000676310">
    <property type="component" value="Unassembled WGS sequence"/>
</dbReference>
<comment type="caution">
    <text evidence="7">The sequence shown here is derived from an EMBL/GenBank/DDBJ whole genome shotgun (WGS) entry which is preliminary data.</text>
</comment>
<dbReference type="GO" id="GO:0016491">
    <property type="term" value="F:oxidoreductase activity"/>
    <property type="evidence" value="ECO:0007669"/>
    <property type="project" value="UniProtKB-KW"/>
</dbReference>
<gene>
    <name evidence="7" type="ORF">ALTATR162_LOCUS5042</name>
</gene>
<keyword evidence="5" id="KW-0560">Oxidoreductase</keyword>
<dbReference type="SUPFAM" id="SSF56176">
    <property type="entry name" value="FAD-binding/transporter-associated domain-like"/>
    <property type="match status" value="1"/>
</dbReference>
<dbReference type="RefSeq" id="XP_043168593.1">
    <property type="nucleotide sequence ID" value="XM_043312658.1"/>
</dbReference>
<dbReference type="PANTHER" id="PTHR42973">
    <property type="entry name" value="BINDING OXIDOREDUCTASE, PUTATIVE (AFU_ORTHOLOGUE AFUA_1G17690)-RELATED"/>
    <property type="match status" value="1"/>
</dbReference>
<sequence length="516" mass="57069">MAVQELQADANSRQPACDPDITTACLQAVDDSKQNSSSISPKLHDFLASLQHRGIKAFASHGRSFPPEAMMHDRAAVVPTVIVSPRSEWGVMETLKLLTSLKLYDEHAVSVRSGGHGYHNGGSCSGIMINLGCMANRRIVDNVLFLEPGCILGQLIGTLVDHEKAVPHGDCFGVGAGGHFLTAGWDIALARRYGLGCQSVTGGRIVLWDGSVVDVDEKNHPKLLYAMRGGAAAGVGVVTEIRLRLIDQPPLVSWRFQSLSKAQLEICVAHHAFASAANLPKDISISFRFYFEPDQHDPVCSFNVVSILPVDKTLECLHEHLDSAVASIVAEQSEWHEKSLVDLRMVPASEALTANPQMLAEVTPVALHESPLTYWKPTTSSREMARSYFTSVSHWVVSECDAVFLELYRAFQSVRAVHARERMYALVVQGGGRMTELQHQCSMPLGQALARFEMHWDAPEDERWSRSFTDRISGIMESKLDRGPSRPYRGDIWLKEQERDDTLEAILKSYDRRSAV</sequence>
<organism evidence="7 8">
    <name type="scientific">Alternaria atra</name>
    <dbReference type="NCBI Taxonomy" id="119953"/>
    <lineage>
        <taxon>Eukaryota</taxon>
        <taxon>Fungi</taxon>
        <taxon>Dikarya</taxon>
        <taxon>Ascomycota</taxon>
        <taxon>Pezizomycotina</taxon>
        <taxon>Dothideomycetes</taxon>
        <taxon>Pleosporomycetidae</taxon>
        <taxon>Pleosporales</taxon>
        <taxon>Pleosporineae</taxon>
        <taxon>Pleosporaceae</taxon>
        <taxon>Alternaria</taxon>
        <taxon>Alternaria sect. Ulocladioides</taxon>
    </lineage>
</organism>
<dbReference type="PROSITE" id="PS51387">
    <property type="entry name" value="FAD_PCMH"/>
    <property type="match status" value="1"/>
</dbReference>
<dbReference type="Gene3D" id="3.30.465.10">
    <property type="match status" value="1"/>
</dbReference>